<name>A0A084QHD0_STAC4</name>
<feature type="transmembrane region" description="Helical" evidence="6">
    <location>
        <begin position="100"/>
        <end position="119"/>
    </location>
</feature>
<dbReference type="InterPro" id="IPR050598">
    <property type="entry name" value="AminoAcid_Transporter"/>
</dbReference>
<dbReference type="OrthoDB" id="10062876at2759"/>
<evidence type="ECO:0000256" key="4">
    <source>
        <dbReference type="ARBA" id="ARBA00023136"/>
    </source>
</evidence>
<dbReference type="Proteomes" id="UP000028524">
    <property type="component" value="Unassembled WGS sequence"/>
</dbReference>
<evidence type="ECO:0008006" key="9">
    <source>
        <dbReference type="Google" id="ProtNLM"/>
    </source>
</evidence>
<dbReference type="InterPro" id="IPR002293">
    <property type="entry name" value="AA/rel_permease1"/>
</dbReference>
<protein>
    <recommendedName>
        <fullName evidence="9">Amino acid permease/ SLC12A domain-containing protein</fullName>
    </recommendedName>
</protein>
<accession>A0A084QHD0</accession>
<dbReference type="PANTHER" id="PTHR11785:SF402">
    <property type="entry name" value="AMINO ACID TRANSPORTER (EUROFUNG)"/>
    <property type="match status" value="1"/>
</dbReference>
<dbReference type="Gene3D" id="1.20.1740.10">
    <property type="entry name" value="Amino acid/polyamine transporter I"/>
    <property type="match status" value="1"/>
</dbReference>
<feature type="transmembrane region" description="Helical" evidence="6">
    <location>
        <begin position="429"/>
        <end position="447"/>
    </location>
</feature>
<dbReference type="GO" id="GO:0015179">
    <property type="term" value="F:L-amino acid transmembrane transporter activity"/>
    <property type="evidence" value="ECO:0007669"/>
    <property type="project" value="TreeGrafter"/>
</dbReference>
<feature type="transmembrane region" description="Helical" evidence="6">
    <location>
        <begin position="358"/>
        <end position="380"/>
    </location>
</feature>
<keyword evidence="8" id="KW-1185">Reference proteome</keyword>
<dbReference type="EMBL" id="KL660741">
    <property type="protein sequence ID" value="KFA63365.1"/>
    <property type="molecule type" value="Genomic_DNA"/>
</dbReference>
<dbReference type="STRING" id="1283841.A0A084QHD0"/>
<feature type="transmembrane region" description="Helical" evidence="6">
    <location>
        <begin position="315"/>
        <end position="338"/>
    </location>
</feature>
<feature type="compositionally biased region" description="Polar residues" evidence="5">
    <location>
        <begin position="1"/>
        <end position="11"/>
    </location>
</feature>
<evidence type="ECO:0000256" key="1">
    <source>
        <dbReference type="ARBA" id="ARBA00004141"/>
    </source>
</evidence>
<feature type="transmembrane region" description="Helical" evidence="6">
    <location>
        <begin position="276"/>
        <end position="294"/>
    </location>
</feature>
<feature type="transmembrane region" description="Helical" evidence="6">
    <location>
        <begin position="214"/>
        <end position="237"/>
    </location>
</feature>
<feature type="compositionally biased region" description="Basic and acidic residues" evidence="5">
    <location>
        <begin position="12"/>
        <end position="24"/>
    </location>
</feature>
<dbReference type="GO" id="GO:0016020">
    <property type="term" value="C:membrane"/>
    <property type="evidence" value="ECO:0007669"/>
    <property type="project" value="UniProtKB-SubCell"/>
</dbReference>
<dbReference type="AlphaFoldDB" id="A0A084QHD0"/>
<comment type="subcellular location">
    <subcellularLocation>
        <location evidence="1">Membrane</location>
        <topology evidence="1">Multi-pass membrane protein</topology>
    </subcellularLocation>
</comment>
<reference evidence="7 8" key="1">
    <citation type="journal article" date="2014" name="BMC Genomics">
        <title>Comparative genome sequencing reveals chemotype-specific gene clusters in the toxigenic black mold Stachybotrys.</title>
        <authorList>
            <person name="Semeiks J."/>
            <person name="Borek D."/>
            <person name="Otwinowski Z."/>
            <person name="Grishin N.V."/>
        </authorList>
    </citation>
    <scope>NUCLEOTIDE SEQUENCE [LARGE SCALE GENOMIC DNA]</scope>
    <source>
        <strain evidence="7 8">IBT 40285</strain>
    </source>
</reference>
<keyword evidence="4 6" id="KW-0472">Membrane</keyword>
<feature type="region of interest" description="Disordered" evidence="5">
    <location>
        <begin position="1"/>
        <end position="51"/>
    </location>
</feature>
<dbReference type="OMA" id="YMAAWSW"/>
<evidence type="ECO:0000256" key="6">
    <source>
        <dbReference type="SAM" id="Phobius"/>
    </source>
</evidence>
<dbReference type="PANTHER" id="PTHR11785">
    <property type="entry name" value="AMINO ACID TRANSPORTER"/>
    <property type="match status" value="1"/>
</dbReference>
<keyword evidence="2 6" id="KW-0812">Transmembrane</keyword>
<feature type="transmembrane region" description="Helical" evidence="6">
    <location>
        <begin position="459"/>
        <end position="477"/>
    </location>
</feature>
<feature type="transmembrane region" description="Helical" evidence="6">
    <location>
        <begin position="68"/>
        <end position="88"/>
    </location>
</feature>
<dbReference type="HOGENOM" id="CLU_007946_3_6_1"/>
<feature type="transmembrane region" description="Helical" evidence="6">
    <location>
        <begin position="186"/>
        <end position="202"/>
    </location>
</feature>
<feature type="compositionally biased region" description="Low complexity" evidence="5">
    <location>
        <begin position="30"/>
        <end position="51"/>
    </location>
</feature>
<evidence type="ECO:0000313" key="8">
    <source>
        <dbReference type="Proteomes" id="UP000028524"/>
    </source>
</evidence>
<dbReference type="InParanoid" id="A0A084QHD0"/>
<feature type="transmembrane region" description="Helical" evidence="6">
    <location>
        <begin position="489"/>
        <end position="509"/>
    </location>
</feature>
<evidence type="ECO:0000313" key="7">
    <source>
        <dbReference type="EMBL" id="KFA63365.1"/>
    </source>
</evidence>
<proteinExistence type="predicted"/>
<keyword evidence="3 6" id="KW-1133">Transmembrane helix</keyword>
<feature type="transmembrane region" description="Helical" evidence="6">
    <location>
        <begin position="515"/>
        <end position="531"/>
    </location>
</feature>
<evidence type="ECO:0000256" key="5">
    <source>
        <dbReference type="SAM" id="MobiDB-lite"/>
    </source>
</evidence>
<feature type="transmembrane region" description="Helical" evidence="6">
    <location>
        <begin position="140"/>
        <end position="166"/>
    </location>
</feature>
<dbReference type="Pfam" id="PF13520">
    <property type="entry name" value="AA_permease_2"/>
    <property type="match status" value="1"/>
</dbReference>
<evidence type="ECO:0000256" key="2">
    <source>
        <dbReference type="ARBA" id="ARBA00022692"/>
    </source>
</evidence>
<organism evidence="7 8">
    <name type="scientific">Stachybotrys chlorohalonatus (strain IBT 40285)</name>
    <dbReference type="NCBI Taxonomy" id="1283841"/>
    <lineage>
        <taxon>Eukaryota</taxon>
        <taxon>Fungi</taxon>
        <taxon>Dikarya</taxon>
        <taxon>Ascomycota</taxon>
        <taxon>Pezizomycotina</taxon>
        <taxon>Sordariomycetes</taxon>
        <taxon>Hypocreomycetidae</taxon>
        <taxon>Hypocreales</taxon>
        <taxon>Stachybotryaceae</taxon>
        <taxon>Stachybotrys</taxon>
    </lineage>
</organism>
<gene>
    <name evidence="7" type="ORF">S40285_01813</name>
</gene>
<dbReference type="PIRSF" id="PIRSF006060">
    <property type="entry name" value="AA_transporter"/>
    <property type="match status" value="1"/>
</dbReference>
<sequence length="556" mass="59486">MSDSSGSSTQVDAREPLLGRDQQHQHQQHQHQQQDADADYGTTTAAATASQAEHGRATFTRTLGAAEVFAIVIGIVIGSGVFTSPGAIDTNVPSPGVALLIWLVGGVLAWTGASTFAELGTAIPGEGGVQPYLKRVYGDVWGFLAAWTWIVAVMPATLAILSIVFVESAYSVAGVTGESDHISHKLLSILILAIMTVSNCISTKASTRLNSVFVVLKFVSIFAVVVAALAVVGIQVVHPDRDDVGGRDWFRKPWFAYRKTVNPDGTETDWNDVTEWGLLGHFSAALYGALWAYSGWDKAIYVSSELSDPARQLPLAINASIPTVIVCFLIANASYYILLPWNVVSTTDSVAVTAITSLLGRVAGIFAAILICLVVAGSLLGNSFVASRMTVSAANHKWFPSFFAVVGCVGLAPSRGPAPSGSSKTLSDAPINALILSASLSTLYILFGNFRALLTLNGLGEYSFFFLTVLGAVILRYREPDLHRPYKPLIIIPVIFVLVSGFVVIRGAVFAPAQSLVVIVVWILGLAYYGVKRRWLDEEVDVVPAPEPVYEDQGRD</sequence>
<evidence type="ECO:0000256" key="3">
    <source>
        <dbReference type="ARBA" id="ARBA00022989"/>
    </source>
</evidence>
<dbReference type="FunFam" id="1.20.1740.10:FF:000042">
    <property type="entry name" value="Similar to amino acid transporter"/>
    <property type="match status" value="1"/>
</dbReference>